<reference evidence="1 2" key="1">
    <citation type="submission" date="2019-05" db="EMBL/GenBank/DDBJ databases">
        <title>Algicella ahnfeltiae gen. nov., sp. nov., a novel marine bacterium of the family Flavobacteriaceae isolated from a red alga.</title>
        <authorList>
            <person name="Nedashkovskaya O.I."/>
            <person name="Kukhlevskiy A.D."/>
            <person name="Kim S.-G."/>
            <person name="Zhukova N.V."/>
            <person name="Mikhailov V.V."/>
        </authorList>
    </citation>
    <scope>NUCLEOTIDE SEQUENCE [LARGE SCALE GENOMIC DNA]</scope>
    <source>
        <strain evidence="1 2">10Alg115</strain>
    </source>
</reference>
<dbReference type="Proteomes" id="UP000306229">
    <property type="component" value="Chromosome"/>
</dbReference>
<gene>
    <name evidence="1" type="ORF">FF125_11270</name>
</gene>
<accession>A0A5B7TVS8</accession>
<sequence length="140" mass="15807">MKTTVFLLVFTAFTLCITSCKKEVKEQTRMERVMAVHDELMPKMSTIGKLSSALEPKIDTTATGATYKVAKDSLVHAYDFMMEWMKDFGDKFDSEEILEGKALTPEKEALLLEQEEKVQQMKDMMLGSIANAEALLAKEN</sequence>
<dbReference type="OrthoDB" id="1436925at2"/>
<protein>
    <recommendedName>
        <fullName evidence="3">Viral A-type inclusion protein</fullName>
    </recommendedName>
</protein>
<evidence type="ECO:0000313" key="1">
    <source>
        <dbReference type="EMBL" id="QCX38987.1"/>
    </source>
</evidence>
<dbReference type="AlphaFoldDB" id="A0A5B7TVS8"/>
<proteinExistence type="predicted"/>
<dbReference type="KEGG" id="fbe:FF125_11270"/>
<dbReference type="RefSeq" id="WP_138949864.1">
    <property type="nucleotide sequence ID" value="NZ_CP040749.1"/>
</dbReference>
<evidence type="ECO:0008006" key="3">
    <source>
        <dbReference type="Google" id="ProtNLM"/>
    </source>
</evidence>
<name>A0A5B7TVS8_9FLAO</name>
<keyword evidence="2" id="KW-1185">Reference proteome</keyword>
<organism evidence="1 2">
    <name type="scientific">Aureibaculum algae</name>
    <dbReference type="NCBI Taxonomy" id="2584122"/>
    <lineage>
        <taxon>Bacteria</taxon>
        <taxon>Pseudomonadati</taxon>
        <taxon>Bacteroidota</taxon>
        <taxon>Flavobacteriia</taxon>
        <taxon>Flavobacteriales</taxon>
        <taxon>Flavobacteriaceae</taxon>
        <taxon>Aureibaculum</taxon>
    </lineage>
</organism>
<evidence type="ECO:0000313" key="2">
    <source>
        <dbReference type="Proteomes" id="UP000306229"/>
    </source>
</evidence>
<dbReference type="EMBL" id="CP040749">
    <property type="protein sequence ID" value="QCX38987.1"/>
    <property type="molecule type" value="Genomic_DNA"/>
</dbReference>